<evidence type="ECO:0000313" key="6">
    <source>
        <dbReference type="EMBL" id="RDI49136.1"/>
    </source>
</evidence>
<evidence type="ECO:0000259" key="5">
    <source>
        <dbReference type="Pfam" id="PF08386"/>
    </source>
</evidence>
<dbReference type="InterPro" id="IPR013595">
    <property type="entry name" value="Pept_S33_TAP-like_C"/>
</dbReference>
<evidence type="ECO:0000256" key="2">
    <source>
        <dbReference type="ARBA" id="ARBA00022729"/>
    </source>
</evidence>
<dbReference type="EMBL" id="QQAZ01000007">
    <property type="protein sequence ID" value="RDI49136.1"/>
    <property type="molecule type" value="Genomic_DNA"/>
</dbReference>
<proteinExistence type="inferred from homology"/>
<protein>
    <submittedName>
        <fullName evidence="6">Alpha/beta hydrolase family protein</fullName>
    </submittedName>
</protein>
<evidence type="ECO:0000256" key="1">
    <source>
        <dbReference type="ARBA" id="ARBA00010088"/>
    </source>
</evidence>
<dbReference type="Gene3D" id="3.40.50.1820">
    <property type="entry name" value="alpha/beta hydrolase"/>
    <property type="match status" value="1"/>
</dbReference>
<keyword evidence="7" id="KW-1185">Reference proteome</keyword>
<dbReference type="RefSeq" id="WP_068013813.1">
    <property type="nucleotide sequence ID" value="NZ_QQAZ01000007.1"/>
</dbReference>
<dbReference type="STRING" id="1210089.GCA_001613165_00754"/>
<keyword evidence="2 4" id="KW-0732">Signal</keyword>
<dbReference type="InterPro" id="IPR029058">
    <property type="entry name" value="AB_hydrolase_fold"/>
</dbReference>
<evidence type="ECO:0000256" key="4">
    <source>
        <dbReference type="SAM" id="SignalP"/>
    </source>
</evidence>
<evidence type="ECO:0000256" key="3">
    <source>
        <dbReference type="ARBA" id="ARBA00022801"/>
    </source>
</evidence>
<sequence length="477" mass="51763">MQLRRSVFPLVLALVSASAALAACTTTAESRAPSPDWRPCAENAQVECATIAVPVDWSDPGGPTIDMAVARKRTQEPGRIGTLIHLPGGPGTSGVDELLNDDRFSPELHRRFDIVTLDPRGVKRSHPVRCDIGLASARPNLEPDTGARFSEVISYARDLADSCRQYTGPLFDHLDGVSVARDVDALRNALGENTVSLYGPSYGTMSGQAYLELFPQRVRAMVLDSVDDHSLNGPEFLASEARAAGDSFAGFVSWCDRETSCALHGKDVPALFDALYERAVRGELSGPDGTALGPLALSRFALGYLEEPEWSRLAADLNELSNRPPTPVTEPVPQRRGQPVQAPELIACSDWPSGIRDQAQWERLWVEQKQNAGTLRSHFAWVAGSICSGWPPPPNAPHRPRITDAPTVLLMNSRHDPATPYEWAIGVAANTPRSVLLTYDGWGHGVYRRNACTRGAADRYLIELTAPQPNTVCSMGS</sequence>
<dbReference type="InterPro" id="IPR051601">
    <property type="entry name" value="Serine_prot/Carboxylest_S33"/>
</dbReference>
<dbReference type="PROSITE" id="PS51257">
    <property type="entry name" value="PROKAR_LIPOPROTEIN"/>
    <property type="match status" value="1"/>
</dbReference>
<feature type="chain" id="PRO_5016992725" evidence="4">
    <location>
        <begin position="23"/>
        <end position="477"/>
    </location>
</feature>
<feature type="domain" description="Peptidase S33 tripeptidyl aminopeptidase-like C-terminal" evidence="5">
    <location>
        <begin position="383"/>
        <end position="473"/>
    </location>
</feature>
<name>A0A370H526_9NOCA</name>
<accession>A0A370H526</accession>
<dbReference type="PANTHER" id="PTHR43248">
    <property type="entry name" value="2-SUCCINYL-6-HYDROXY-2,4-CYCLOHEXADIENE-1-CARBOXYLATE SYNTHASE"/>
    <property type="match status" value="1"/>
</dbReference>
<dbReference type="AlphaFoldDB" id="A0A370H526"/>
<dbReference type="PANTHER" id="PTHR43248:SF29">
    <property type="entry name" value="TRIPEPTIDYL AMINOPEPTIDASE"/>
    <property type="match status" value="1"/>
</dbReference>
<dbReference type="SUPFAM" id="SSF53474">
    <property type="entry name" value="alpha/beta-Hydrolases"/>
    <property type="match status" value="1"/>
</dbReference>
<gene>
    <name evidence="6" type="ORF">DFR68_107264</name>
</gene>
<comment type="similarity">
    <text evidence="1">Belongs to the peptidase S33 family.</text>
</comment>
<evidence type="ECO:0000313" key="7">
    <source>
        <dbReference type="Proteomes" id="UP000255355"/>
    </source>
</evidence>
<dbReference type="Pfam" id="PF08386">
    <property type="entry name" value="Abhydrolase_4"/>
    <property type="match status" value="1"/>
</dbReference>
<dbReference type="GO" id="GO:0016787">
    <property type="term" value="F:hydrolase activity"/>
    <property type="evidence" value="ECO:0007669"/>
    <property type="project" value="UniProtKB-KW"/>
</dbReference>
<comment type="caution">
    <text evidence="6">The sequence shown here is derived from an EMBL/GenBank/DDBJ whole genome shotgun (WGS) entry which is preliminary data.</text>
</comment>
<keyword evidence="3 6" id="KW-0378">Hydrolase</keyword>
<organism evidence="6 7">
    <name type="scientific">Nocardia mexicana</name>
    <dbReference type="NCBI Taxonomy" id="279262"/>
    <lineage>
        <taxon>Bacteria</taxon>
        <taxon>Bacillati</taxon>
        <taxon>Actinomycetota</taxon>
        <taxon>Actinomycetes</taxon>
        <taxon>Mycobacteriales</taxon>
        <taxon>Nocardiaceae</taxon>
        <taxon>Nocardia</taxon>
    </lineage>
</organism>
<feature type="signal peptide" evidence="4">
    <location>
        <begin position="1"/>
        <end position="22"/>
    </location>
</feature>
<reference evidence="6 7" key="1">
    <citation type="submission" date="2018-07" db="EMBL/GenBank/DDBJ databases">
        <title>Genomic Encyclopedia of Type Strains, Phase IV (KMG-IV): sequencing the most valuable type-strain genomes for metagenomic binning, comparative biology and taxonomic classification.</title>
        <authorList>
            <person name="Goeker M."/>
        </authorList>
    </citation>
    <scope>NUCLEOTIDE SEQUENCE [LARGE SCALE GENOMIC DNA]</scope>
    <source>
        <strain evidence="6 7">DSM 44952</strain>
    </source>
</reference>
<dbReference type="Proteomes" id="UP000255355">
    <property type="component" value="Unassembled WGS sequence"/>
</dbReference>